<sequence length="187" mass="19848">MSDNPAVEAAERATENRRVALLIAALALALALTEVAGDDAKTEAQMKNVASANLWAFFQARTIRQTVLAAEADRATFDATRISDPAARTALEQQVQRWRATMARWESEPETGEGRRELMERAKAAEAERDRAMHDDGRYDTASALLQVGIVLASAGIITGIVALAWVAGALGIGGAALSALTFAGLV</sequence>
<dbReference type="OrthoDB" id="7992954at2"/>
<dbReference type="EMBL" id="SMSJ01000161">
    <property type="protein sequence ID" value="TDH58048.1"/>
    <property type="molecule type" value="Genomic_DNA"/>
</dbReference>
<organism evidence="3 4">
    <name type="scientific">Dankookia rubra</name>
    <dbReference type="NCBI Taxonomy" id="1442381"/>
    <lineage>
        <taxon>Bacteria</taxon>
        <taxon>Pseudomonadati</taxon>
        <taxon>Pseudomonadota</taxon>
        <taxon>Alphaproteobacteria</taxon>
        <taxon>Acetobacterales</taxon>
        <taxon>Roseomonadaceae</taxon>
        <taxon>Dankookia</taxon>
    </lineage>
</organism>
<keyword evidence="2" id="KW-0812">Transmembrane</keyword>
<accession>A0A4R5Q6I5</accession>
<feature type="coiled-coil region" evidence="1">
    <location>
        <begin position="88"/>
        <end position="135"/>
    </location>
</feature>
<evidence type="ECO:0000256" key="2">
    <source>
        <dbReference type="SAM" id="Phobius"/>
    </source>
</evidence>
<protein>
    <submittedName>
        <fullName evidence="3">DUF4337 family protein</fullName>
    </submittedName>
</protein>
<keyword evidence="4" id="KW-1185">Reference proteome</keyword>
<evidence type="ECO:0000313" key="4">
    <source>
        <dbReference type="Proteomes" id="UP000295096"/>
    </source>
</evidence>
<dbReference type="Proteomes" id="UP000295096">
    <property type="component" value="Unassembled WGS sequence"/>
</dbReference>
<keyword evidence="2" id="KW-1133">Transmembrane helix</keyword>
<evidence type="ECO:0000313" key="3">
    <source>
        <dbReference type="EMBL" id="TDH58048.1"/>
    </source>
</evidence>
<keyword evidence="1" id="KW-0175">Coiled coil</keyword>
<gene>
    <name evidence="3" type="ORF">E2C06_34600</name>
</gene>
<keyword evidence="2" id="KW-0472">Membrane</keyword>
<proteinExistence type="predicted"/>
<evidence type="ECO:0000256" key="1">
    <source>
        <dbReference type="SAM" id="Coils"/>
    </source>
</evidence>
<dbReference type="RefSeq" id="WP_133293095.1">
    <property type="nucleotide sequence ID" value="NZ_SMSJ01000161.1"/>
</dbReference>
<dbReference type="AlphaFoldDB" id="A0A4R5Q6I5"/>
<name>A0A4R5Q6I5_9PROT</name>
<feature type="transmembrane region" description="Helical" evidence="2">
    <location>
        <begin position="20"/>
        <end position="37"/>
    </location>
</feature>
<dbReference type="InterPro" id="IPR025570">
    <property type="entry name" value="DUF4337"/>
</dbReference>
<reference evidence="3 4" key="1">
    <citation type="journal article" date="2016" name="J. Microbiol.">
        <title>Dankookia rubra gen. nov., sp. nov., an alphaproteobacterium isolated from sediment of a shallow stream.</title>
        <authorList>
            <person name="Kim W.H."/>
            <person name="Kim D.H."/>
            <person name="Kang K."/>
            <person name="Ahn T.Y."/>
        </authorList>
    </citation>
    <scope>NUCLEOTIDE SEQUENCE [LARGE SCALE GENOMIC DNA]</scope>
    <source>
        <strain evidence="3 4">JCM30602</strain>
    </source>
</reference>
<dbReference type="Pfam" id="PF14235">
    <property type="entry name" value="DUF4337"/>
    <property type="match status" value="1"/>
</dbReference>
<comment type="caution">
    <text evidence="3">The sequence shown here is derived from an EMBL/GenBank/DDBJ whole genome shotgun (WGS) entry which is preliminary data.</text>
</comment>